<protein>
    <submittedName>
        <fullName evidence="2">Cell division 48 (CDC48), N-terminal domain protein</fullName>
    </submittedName>
</protein>
<keyword evidence="2" id="KW-0132">Cell division</keyword>
<evidence type="ECO:0000259" key="1">
    <source>
        <dbReference type="SMART" id="SM01073"/>
    </source>
</evidence>
<feature type="domain" description="CDC48 N-terminal subdomain" evidence="1">
    <location>
        <begin position="19"/>
        <end position="103"/>
    </location>
</feature>
<proteinExistence type="predicted"/>
<accession>X8DJH1</accession>
<dbReference type="EMBL" id="JAOB01000013">
    <property type="protein sequence ID" value="EUA68762.1"/>
    <property type="molecule type" value="Genomic_DNA"/>
</dbReference>
<sequence length="108" mass="11042">MARLGLRKPAAGHDAPQLTLTARLNTSPVDSRRGVVRLHPKAIAALGIREWDAVSLTGSRTTAAVAGVAGADIPVGTILLDDVTLSNAGLREGTAVIVAPSPCTARAR</sequence>
<gene>
    <name evidence="2" type="ORF">I553_1950</name>
</gene>
<dbReference type="SUPFAM" id="SSF50692">
    <property type="entry name" value="ADC-like"/>
    <property type="match status" value="1"/>
</dbReference>
<dbReference type="GO" id="GO:0051301">
    <property type="term" value="P:cell division"/>
    <property type="evidence" value="ECO:0007669"/>
    <property type="project" value="UniProtKB-KW"/>
</dbReference>
<dbReference type="InterPro" id="IPR003338">
    <property type="entry name" value="CDC4_N-term_subdom"/>
</dbReference>
<dbReference type="PATRIC" id="fig|1299334.3.peg.1442"/>
<comment type="caution">
    <text evidence="2">The sequence shown here is derived from an EMBL/GenBank/DDBJ whole genome shotgun (WGS) entry which is preliminary data.</text>
</comment>
<reference evidence="2" key="1">
    <citation type="submission" date="2014-01" db="EMBL/GenBank/DDBJ databases">
        <authorList>
            <person name="Brown-Elliot B."/>
            <person name="Wallace R."/>
            <person name="Lenaerts A."/>
            <person name="Ordway D."/>
            <person name="DeGroote M.A."/>
            <person name="Parker T."/>
            <person name="Sizemore C."/>
            <person name="Tallon L.J."/>
            <person name="Sadzewicz L.K."/>
            <person name="Sengamalay N."/>
            <person name="Fraser C.M."/>
            <person name="Hine E."/>
            <person name="Shefchek K.A."/>
            <person name="Das S.P."/>
            <person name="Tettelin H."/>
        </authorList>
    </citation>
    <scope>NUCLEOTIDE SEQUENCE [LARGE SCALE GENOMIC DNA]</scope>
    <source>
        <strain evidence="2">4042</strain>
    </source>
</reference>
<dbReference type="Pfam" id="PF02359">
    <property type="entry name" value="CDC48_N"/>
    <property type="match status" value="1"/>
</dbReference>
<name>X8DJH1_MYCXE</name>
<dbReference type="InterPro" id="IPR009010">
    <property type="entry name" value="Asp_de-COase-like_dom_sf"/>
</dbReference>
<dbReference type="AlphaFoldDB" id="X8DJH1"/>
<dbReference type="SMART" id="SM01073">
    <property type="entry name" value="CDC48_N"/>
    <property type="match status" value="1"/>
</dbReference>
<organism evidence="2">
    <name type="scientific">Mycobacterium xenopi 4042</name>
    <dbReference type="NCBI Taxonomy" id="1299334"/>
    <lineage>
        <taxon>Bacteria</taxon>
        <taxon>Bacillati</taxon>
        <taxon>Actinomycetota</taxon>
        <taxon>Actinomycetes</taxon>
        <taxon>Mycobacteriales</taxon>
        <taxon>Mycobacteriaceae</taxon>
        <taxon>Mycobacterium</taxon>
    </lineage>
</organism>
<dbReference type="Gene3D" id="2.40.40.20">
    <property type="match status" value="1"/>
</dbReference>
<keyword evidence="2" id="KW-0131">Cell cycle</keyword>
<evidence type="ECO:0000313" key="2">
    <source>
        <dbReference type="EMBL" id="EUA68762.1"/>
    </source>
</evidence>